<keyword evidence="3" id="KW-1185">Reference proteome</keyword>
<dbReference type="EMBL" id="JAIWYP010000002">
    <property type="protein sequence ID" value="KAH3866793.1"/>
    <property type="molecule type" value="Genomic_DNA"/>
</dbReference>
<dbReference type="AlphaFoldDB" id="A0A9D4LZY7"/>
<organism evidence="2 3">
    <name type="scientific">Dreissena polymorpha</name>
    <name type="common">Zebra mussel</name>
    <name type="synonym">Mytilus polymorpha</name>
    <dbReference type="NCBI Taxonomy" id="45954"/>
    <lineage>
        <taxon>Eukaryota</taxon>
        <taxon>Metazoa</taxon>
        <taxon>Spiralia</taxon>
        <taxon>Lophotrochozoa</taxon>
        <taxon>Mollusca</taxon>
        <taxon>Bivalvia</taxon>
        <taxon>Autobranchia</taxon>
        <taxon>Heteroconchia</taxon>
        <taxon>Euheterodonta</taxon>
        <taxon>Imparidentia</taxon>
        <taxon>Neoheterodontei</taxon>
        <taxon>Myida</taxon>
        <taxon>Dreissenoidea</taxon>
        <taxon>Dreissenidae</taxon>
        <taxon>Dreissena</taxon>
    </lineage>
</organism>
<dbReference type="Proteomes" id="UP000828390">
    <property type="component" value="Unassembled WGS sequence"/>
</dbReference>
<accession>A0A9D4LZY7</accession>
<evidence type="ECO:0000313" key="2">
    <source>
        <dbReference type="EMBL" id="KAH3866793.1"/>
    </source>
</evidence>
<reference evidence="2" key="2">
    <citation type="submission" date="2020-11" db="EMBL/GenBank/DDBJ databases">
        <authorList>
            <person name="McCartney M.A."/>
            <person name="Auch B."/>
            <person name="Kono T."/>
            <person name="Mallez S."/>
            <person name="Becker A."/>
            <person name="Gohl D.M."/>
            <person name="Silverstein K.A.T."/>
            <person name="Koren S."/>
            <person name="Bechman K.B."/>
            <person name="Herman A."/>
            <person name="Abrahante J.E."/>
            <person name="Garbe J."/>
        </authorList>
    </citation>
    <scope>NUCLEOTIDE SEQUENCE</scope>
    <source>
        <strain evidence="2">Duluth1</strain>
        <tissue evidence="2">Whole animal</tissue>
    </source>
</reference>
<feature type="region of interest" description="Disordered" evidence="1">
    <location>
        <begin position="1"/>
        <end position="21"/>
    </location>
</feature>
<name>A0A9D4LZY7_DREPO</name>
<evidence type="ECO:0000313" key="3">
    <source>
        <dbReference type="Proteomes" id="UP000828390"/>
    </source>
</evidence>
<evidence type="ECO:0000256" key="1">
    <source>
        <dbReference type="SAM" id="MobiDB-lite"/>
    </source>
</evidence>
<proteinExistence type="predicted"/>
<sequence>MTPSDFSATLGQSMTSYHPPTTSVVRDSYQILNANFVIVRHSRRCSFLLSYSAVTRNKHMSSQQLPQTAG</sequence>
<protein>
    <submittedName>
        <fullName evidence="2">Uncharacterized protein</fullName>
    </submittedName>
</protein>
<reference evidence="2" key="1">
    <citation type="journal article" date="2019" name="bioRxiv">
        <title>The Genome of the Zebra Mussel, Dreissena polymorpha: A Resource for Invasive Species Research.</title>
        <authorList>
            <person name="McCartney M.A."/>
            <person name="Auch B."/>
            <person name="Kono T."/>
            <person name="Mallez S."/>
            <person name="Zhang Y."/>
            <person name="Obille A."/>
            <person name="Becker A."/>
            <person name="Abrahante J.E."/>
            <person name="Garbe J."/>
            <person name="Badalamenti J.P."/>
            <person name="Herman A."/>
            <person name="Mangelson H."/>
            <person name="Liachko I."/>
            <person name="Sullivan S."/>
            <person name="Sone E.D."/>
            <person name="Koren S."/>
            <person name="Silverstein K.A.T."/>
            <person name="Beckman K.B."/>
            <person name="Gohl D.M."/>
        </authorList>
    </citation>
    <scope>NUCLEOTIDE SEQUENCE</scope>
    <source>
        <strain evidence="2">Duluth1</strain>
        <tissue evidence="2">Whole animal</tissue>
    </source>
</reference>
<comment type="caution">
    <text evidence="2">The sequence shown here is derived from an EMBL/GenBank/DDBJ whole genome shotgun (WGS) entry which is preliminary data.</text>
</comment>
<gene>
    <name evidence="2" type="ORF">DPMN_029913</name>
</gene>